<evidence type="ECO:0000256" key="11">
    <source>
        <dbReference type="ARBA" id="ARBA00023242"/>
    </source>
</evidence>
<evidence type="ECO:0000256" key="2">
    <source>
        <dbReference type="ARBA" id="ARBA00004286"/>
    </source>
</evidence>
<feature type="compositionally biased region" description="Polar residues" evidence="13">
    <location>
        <begin position="423"/>
        <end position="434"/>
    </location>
</feature>
<reference evidence="16" key="1">
    <citation type="submission" date="2017-01" db="EMBL/GenBank/DDBJ databases">
        <title>Comparative genomics of anhydrobiosis in the tardigrade Hypsibius dujardini.</title>
        <authorList>
            <person name="Yoshida Y."/>
            <person name="Koutsovoulos G."/>
            <person name="Laetsch D."/>
            <person name="Stevens L."/>
            <person name="Kumar S."/>
            <person name="Horikawa D."/>
            <person name="Ishino K."/>
            <person name="Komine S."/>
            <person name="Tomita M."/>
            <person name="Blaxter M."/>
            <person name="Arakawa K."/>
        </authorList>
    </citation>
    <scope>NUCLEOTIDE SEQUENCE [LARGE SCALE GENOMIC DNA]</scope>
    <source>
        <strain evidence="16">Z151</strain>
    </source>
</reference>
<dbReference type="GO" id="GO:0035861">
    <property type="term" value="C:site of double-strand break"/>
    <property type="evidence" value="ECO:0007669"/>
    <property type="project" value="TreeGrafter"/>
</dbReference>
<dbReference type="SUPFAM" id="SSF52540">
    <property type="entry name" value="P-loop containing nucleoside triphosphate hydrolases"/>
    <property type="match status" value="1"/>
</dbReference>
<gene>
    <name evidence="15" type="ORF">BV898_18250</name>
</gene>
<keyword evidence="16" id="KW-1185">Reference proteome</keyword>
<feature type="coiled-coil region" evidence="12">
    <location>
        <begin position="817"/>
        <end position="955"/>
    </location>
</feature>
<dbReference type="InterPro" id="IPR003395">
    <property type="entry name" value="RecF/RecN/SMC_N"/>
</dbReference>
<evidence type="ECO:0000256" key="5">
    <source>
        <dbReference type="ARBA" id="ARBA00022741"/>
    </source>
</evidence>
<comment type="subcellular location">
    <subcellularLocation>
        <location evidence="2">Chromosome</location>
    </subcellularLocation>
    <subcellularLocation>
        <location evidence="1">Nucleus</location>
    </subcellularLocation>
</comment>
<evidence type="ECO:0000313" key="16">
    <source>
        <dbReference type="Proteomes" id="UP000192578"/>
    </source>
</evidence>
<feature type="compositionally biased region" description="Polar residues" evidence="13">
    <location>
        <begin position="776"/>
        <end position="786"/>
    </location>
</feature>
<evidence type="ECO:0000256" key="6">
    <source>
        <dbReference type="ARBA" id="ARBA00022763"/>
    </source>
</evidence>
<feature type="region of interest" description="Disordered" evidence="13">
    <location>
        <begin position="766"/>
        <end position="786"/>
    </location>
</feature>
<dbReference type="Gene3D" id="3.40.50.300">
    <property type="entry name" value="P-loop containing nucleotide triphosphate hydrolases"/>
    <property type="match status" value="2"/>
</dbReference>
<evidence type="ECO:0000256" key="1">
    <source>
        <dbReference type="ARBA" id="ARBA00004123"/>
    </source>
</evidence>
<feature type="domain" description="RecF/RecN/SMC N-terminal" evidence="14">
    <location>
        <begin position="78"/>
        <end position="1085"/>
    </location>
</feature>
<organism evidence="15 16">
    <name type="scientific">Hypsibius exemplaris</name>
    <name type="common">Freshwater tardigrade</name>
    <dbReference type="NCBI Taxonomy" id="2072580"/>
    <lineage>
        <taxon>Eukaryota</taxon>
        <taxon>Metazoa</taxon>
        <taxon>Ecdysozoa</taxon>
        <taxon>Tardigrada</taxon>
        <taxon>Eutardigrada</taxon>
        <taxon>Parachela</taxon>
        <taxon>Hypsibioidea</taxon>
        <taxon>Hypsibiidae</taxon>
        <taxon>Hypsibius</taxon>
    </lineage>
</organism>
<dbReference type="GO" id="GO:0030915">
    <property type="term" value="C:Smc5-Smc6 complex"/>
    <property type="evidence" value="ECO:0007669"/>
    <property type="project" value="TreeGrafter"/>
</dbReference>
<keyword evidence="9" id="KW-0233">DNA recombination</keyword>
<feature type="compositionally biased region" description="Polar residues" evidence="13">
    <location>
        <begin position="387"/>
        <end position="417"/>
    </location>
</feature>
<feature type="region of interest" description="Disordered" evidence="13">
    <location>
        <begin position="381"/>
        <end position="455"/>
    </location>
</feature>
<dbReference type="GO" id="GO:0005524">
    <property type="term" value="F:ATP binding"/>
    <property type="evidence" value="ECO:0007669"/>
    <property type="project" value="UniProtKB-KW"/>
</dbReference>
<keyword evidence="6" id="KW-0227">DNA damage</keyword>
<dbReference type="Proteomes" id="UP000192578">
    <property type="component" value="Unassembled WGS sequence"/>
</dbReference>
<evidence type="ECO:0000256" key="10">
    <source>
        <dbReference type="ARBA" id="ARBA00023204"/>
    </source>
</evidence>
<dbReference type="PANTHER" id="PTHR19306:SF6">
    <property type="entry name" value="STRUCTURAL MAINTENANCE OF CHROMOSOMES PROTEIN 6"/>
    <property type="match status" value="1"/>
</dbReference>
<comment type="caution">
    <text evidence="15">The sequence shown here is derived from an EMBL/GenBank/DDBJ whole genome shotgun (WGS) entry which is preliminary data.</text>
</comment>
<dbReference type="AlphaFoldDB" id="A0A9X6NJP1"/>
<evidence type="ECO:0000313" key="15">
    <source>
        <dbReference type="EMBL" id="OWA53828.1"/>
    </source>
</evidence>
<evidence type="ECO:0000256" key="8">
    <source>
        <dbReference type="ARBA" id="ARBA00023054"/>
    </source>
</evidence>
<feature type="compositionally biased region" description="Polar residues" evidence="13">
    <location>
        <begin position="41"/>
        <end position="55"/>
    </location>
</feature>
<accession>A0A9X6NJP1</accession>
<keyword evidence="10" id="KW-0234">DNA repair</keyword>
<name>A0A9X6NJP1_HYPEX</name>
<evidence type="ECO:0000259" key="14">
    <source>
        <dbReference type="Pfam" id="PF02463"/>
    </source>
</evidence>
<dbReference type="GO" id="GO:0000724">
    <property type="term" value="P:double-strand break repair via homologous recombination"/>
    <property type="evidence" value="ECO:0007669"/>
    <property type="project" value="TreeGrafter"/>
</dbReference>
<dbReference type="PANTHER" id="PTHR19306">
    <property type="entry name" value="STRUCTURAL MAINTENANCE OF CHROMOSOMES 5,6 SMC5, SMC6"/>
    <property type="match status" value="1"/>
</dbReference>
<dbReference type="OrthoDB" id="10072614at2759"/>
<evidence type="ECO:0000256" key="4">
    <source>
        <dbReference type="ARBA" id="ARBA00022454"/>
    </source>
</evidence>
<keyword evidence="7" id="KW-0067">ATP-binding</keyword>
<feature type="compositionally biased region" description="Low complexity" evidence="13">
    <location>
        <begin position="435"/>
        <end position="455"/>
    </location>
</feature>
<comment type="similarity">
    <text evidence="3">Belongs to the SMC family. SMC6 subfamily.</text>
</comment>
<keyword evidence="4" id="KW-0158">Chromosome</keyword>
<keyword evidence="11" id="KW-0539">Nucleus</keyword>
<evidence type="ECO:0000256" key="13">
    <source>
        <dbReference type="SAM" id="MobiDB-lite"/>
    </source>
</evidence>
<dbReference type="InterPro" id="IPR027417">
    <property type="entry name" value="P-loop_NTPase"/>
</dbReference>
<dbReference type="GO" id="GO:0003684">
    <property type="term" value="F:damaged DNA binding"/>
    <property type="evidence" value="ECO:0007669"/>
    <property type="project" value="TreeGrafter"/>
</dbReference>
<evidence type="ECO:0000256" key="9">
    <source>
        <dbReference type="ARBA" id="ARBA00023172"/>
    </source>
</evidence>
<dbReference type="Pfam" id="PF02463">
    <property type="entry name" value="SMC_N"/>
    <property type="match status" value="1"/>
</dbReference>
<evidence type="ECO:0000256" key="7">
    <source>
        <dbReference type="ARBA" id="ARBA00022840"/>
    </source>
</evidence>
<dbReference type="GO" id="GO:0005634">
    <property type="term" value="C:nucleus"/>
    <property type="evidence" value="ECO:0007669"/>
    <property type="project" value="UniProtKB-SubCell"/>
</dbReference>
<dbReference type="EMBL" id="MTYJ01000349">
    <property type="protein sequence ID" value="OWA53828.1"/>
    <property type="molecule type" value="Genomic_DNA"/>
</dbReference>
<protein>
    <submittedName>
        <fullName evidence="15">Structural maintenance of chromosomes protein 6B</fullName>
    </submittedName>
</protein>
<proteinExistence type="inferred from homology"/>
<feature type="coiled-coil region" evidence="12">
    <location>
        <begin position="467"/>
        <end position="518"/>
    </location>
</feature>
<feature type="region of interest" description="Disordered" evidence="13">
    <location>
        <begin position="1"/>
        <end position="55"/>
    </location>
</feature>
<evidence type="ECO:0000256" key="12">
    <source>
        <dbReference type="SAM" id="Coils"/>
    </source>
</evidence>
<evidence type="ECO:0000256" key="3">
    <source>
        <dbReference type="ARBA" id="ARBA00006793"/>
    </source>
</evidence>
<sequence length="1128" mass="125615">MQSRTGKNKENTPMMDRNKRPASSAEGDGTGAATSLKKQRLSTGPTTSASRMEQRASSALNESFLADGTPRIHAGRILRVDVKDFMVYGKKTFTLGQYVNFVTGPNGSGKSSFAAAIAIGLGQSAAIAGRKGLLSSYIRTGQRSARIRIVLSNDGHNAYKPELWGKQITVERTLTRKEAVETGYRITSEDGKTCKTKKDELMRILKQLKIQMDNPVFFLNQQMAKEYLNPSNQALYQFFFRASGFNEVEKAHFEENPLIIDQNKNLLQQKEKDLAQAKKELQTWKLRSSTATSTGDLQARLEDARLQKDLLERKKRDEDITSIRDVIQELTDKVEATKDRIRQLNEPDEQVSQMLRDTGFSDLTSVQGRLDKKIRELNEVKKKASRLRSQITPTPNRSRTSRPSLAGGSQSQQSNHNVKTESLDNSLNASNDGGSQADSQSHSQADSQSHSQADSQVDSLAQIKVLIEKHTVQHQLLDKAIRDLEKTLELLEDIPARREQTLRELDRIRRDITSVETAVTGWFSHDIPADVLLAISAANWVEKPIGPLGIFLKTTREDYTMAADQALRDYASAFIVIGHLGGKDVKQLKQIFKDAAVPLPHLITLDVDQASGVDIAEEPDLSDFVGAVTLDDVVSCSGTNSKFIKTALRKGLCSKQIVLVKDSLSVCPPALENVREIYDAKGCLCTSYSISSPTTRPVVLPPRERHAKLSVLWAEHERLVSEVAALDAQVDERETTLASKKNLALEMQAIAGALGDLDRQKKSLLTQKYKSRPPTRASSSRITHQEQLTGLELNTPASLSHEWDTTAAQIQTLEVDVEQLRMEAIHLEFKKNESERQKAQAAKKMNTAIKTHQTQQAKLVKEIAKHQKDLEDLEDLQSMLDEKFRKSDVELDYVVPRDGATREGIAEEIKALEAQEAKLMAASAEFSKEKCLSQIKALEDRIEDGEDGVRRAREIVQGMDKNAQLRMGDHHGNIERGALMAREKCKSILMERGYTGKLEFDTEAKTVQYEIATPNNARFIGVDRLSGGERAYAMAAFLGAMWEPGTAPFRVLDEIEVFMDTKNREYALKCLVQRAAHDRVQAIFLSPTDFDFQSVIPADVELPGFITRIETGGPKFPADPDSDSGSEE</sequence>
<dbReference type="GO" id="GO:0003697">
    <property type="term" value="F:single-stranded DNA binding"/>
    <property type="evidence" value="ECO:0007669"/>
    <property type="project" value="TreeGrafter"/>
</dbReference>
<keyword evidence="8 12" id="KW-0175">Coiled coil</keyword>
<keyword evidence="5" id="KW-0547">Nucleotide-binding</keyword>